<dbReference type="OrthoDB" id="439169at2759"/>
<evidence type="ECO:0000313" key="2">
    <source>
        <dbReference type="EMBL" id="OLP92964.1"/>
    </source>
</evidence>
<proteinExistence type="predicted"/>
<keyword evidence="3" id="KW-1185">Reference proteome</keyword>
<dbReference type="Proteomes" id="UP000186817">
    <property type="component" value="Unassembled WGS sequence"/>
</dbReference>
<protein>
    <submittedName>
        <fullName evidence="2">Uncharacterized protein</fullName>
    </submittedName>
</protein>
<organism evidence="2 3">
    <name type="scientific">Symbiodinium microadriaticum</name>
    <name type="common">Dinoflagellate</name>
    <name type="synonym">Zooxanthella microadriatica</name>
    <dbReference type="NCBI Taxonomy" id="2951"/>
    <lineage>
        <taxon>Eukaryota</taxon>
        <taxon>Sar</taxon>
        <taxon>Alveolata</taxon>
        <taxon>Dinophyceae</taxon>
        <taxon>Suessiales</taxon>
        <taxon>Symbiodiniaceae</taxon>
        <taxon>Symbiodinium</taxon>
    </lineage>
</organism>
<sequence length="167" mass="18329">MGCGASSAKGVEHPNMHPNMHRLMPFSRGVRVVPDAAFDAIGPASGGLAERPDASQRRRLHTKDSTGWPAKCALDLGGGTSTASLSAAASGLDDHDFQQEWSSWDSAHWKEGHSKFPMPPDRRMHERHVRTLNQFQRRIEKAPKALSKLVDDSRLPPPQRTPPAVAR</sequence>
<reference evidence="2 3" key="1">
    <citation type="submission" date="2016-02" db="EMBL/GenBank/DDBJ databases">
        <title>Genome analysis of coral dinoflagellate symbionts highlights evolutionary adaptations to a symbiotic lifestyle.</title>
        <authorList>
            <person name="Aranda M."/>
            <person name="Li Y."/>
            <person name="Liew Y.J."/>
            <person name="Baumgarten S."/>
            <person name="Simakov O."/>
            <person name="Wilson M."/>
            <person name="Piel J."/>
            <person name="Ashoor H."/>
            <person name="Bougouffa S."/>
            <person name="Bajic V.B."/>
            <person name="Ryu T."/>
            <person name="Ravasi T."/>
            <person name="Bayer T."/>
            <person name="Micklem G."/>
            <person name="Kim H."/>
            <person name="Bhak J."/>
            <person name="Lajeunesse T.C."/>
            <person name="Voolstra C.R."/>
        </authorList>
    </citation>
    <scope>NUCLEOTIDE SEQUENCE [LARGE SCALE GENOMIC DNA]</scope>
    <source>
        <strain evidence="2 3">CCMP2467</strain>
    </source>
</reference>
<evidence type="ECO:0000256" key="1">
    <source>
        <dbReference type="SAM" id="MobiDB-lite"/>
    </source>
</evidence>
<dbReference type="AlphaFoldDB" id="A0A1Q9DCN0"/>
<feature type="region of interest" description="Disordered" evidence="1">
    <location>
        <begin position="1"/>
        <end position="22"/>
    </location>
</feature>
<gene>
    <name evidence="2" type="ORF">AK812_SmicGene25172</name>
</gene>
<dbReference type="EMBL" id="LSRX01000599">
    <property type="protein sequence ID" value="OLP92964.1"/>
    <property type="molecule type" value="Genomic_DNA"/>
</dbReference>
<comment type="caution">
    <text evidence="2">The sequence shown here is derived from an EMBL/GenBank/DDBJ whole genome shotgun (WGS) entry which is preliminary data.</text>
</comment>
<name>A0A1Q9DCN0_SYMMI</name>
<feature type="compositionally biased region" description="Basic and acidic residues" evidence="1">
    <location>
        <begin position="145"/>
        <end position="154"/>
    </location>
</feature>
<feature type="region of interest" description="Disordered" evidence="1">
    <location>
        <begin position="145"/>
        <end position="167"/>
    </location>
</feature>
<feature type="region of interest" description="Disordered" evidence="1">
    <location>
        <begin position="42"/>
        <end position="67"/>
    </location>
</feature>
<accession>A0A1Q9DCN0</accession>
<evidence type="ECO:0000313" key="3">
    <source>
        <dbReference type="Proteomes" id="UP000186817"/>
    </source>
</evidence>